<proteinExistence type="predicted"/>
<keyword evidence="2" id="KW-1185">Reference proteome</keyword>
<gene>
    <name evidence="1" type="ORF">OCU04_005901</name>
</gene>
<feature type="non-terminal residue" evidence="1">
    <location>
        <position position="1"/>
    </location>
</feature>
<dbReference type="Proteomes" id="UP001152300">
    <property type="component" value="Unassembled WGS sequence"/>
</dbReference>
<reference evidence="1" key="1">
    <citation type="submission" date="2022-11" db="EMBL/GenBank/DDBJ databases">
        <title>Genome Resource of Sclerotinia nivalis Strain SnTB1, a Plant Pathogen Isolated from American Ginseng.</title>
        <authorList>
            <person name="Fan S."/>
        </authorList>
    </citation>
    <scope>NUCLEOTIDE SEQUENCE</scope>
    <source>
        <strain evidence="1">SnTB1</strain>
    </source>
</reference>
<comment type="caution">
    <text evidence="1">The sequence shown here is derived from an EMBL/GenBank/DDBJ whole genome shotgun (WGS) entry which is preliminary data.</text>
</comment>
<evidence type="ECO:0000313" key="2">
    <source>
        <dbReference type="Proteomes" id="UP001152300"/>
    </source>
</evidence>
<evidence type="ECO:0000313" key="1">
    <source>
        <dbReference type="EMBL" id="KAJ8065189.1"/>
    </source>
</evidence>
<dbReference type="EMBL" id="JAPEIS010000006">
    <property type="protein sequence ID" value="KAJ8065189.1"/>
    <property type="molecule type" value="Genomic_DNA"/>
</dbReference>
<organism evidence="1 2">
    <name type="scientific">Sclerotinia nivalis</name>
    <dbReference type="NCBI Taxonomy" id="352851"/>
    <lineage>
        <taxon>Eukaryota</taxon>
        <taxon>Fungi</taxon>
        <taxon>Dikarya</taxon>
        <taxon>Ascomycota</taxon>
        <taxon>Pezizomycotina</taxon>
        <taxon>Leotiomycetes</taxon>
        <taxon>Helotiales</taxon>
        <taxon>Sclerotiniaceae</taxon>
        <taxon>Sclerotinia</taxon>
    </lineage>
</organism>
<accession>A0A9X0ALV7</accession>
<sequence length="171" mass="19730">HLSSSLYFHQYNTFFWNFMHNTLGNREISEASPRKSSKLNLLHLLSETLSGSSKESFHFQNNQQYLYRLWRQISRTSKAHTSRTKARAFVGLLSPKWVAELNDRYSGTLGFTYQLQKVAIILVNSSLLLAVWFLYDFLYDSLEKVRCCSCSNADAKTSLSSYRLPPPSNLS</sequence>
<protein>
    <submittedName>
        <fullName evidence="1">Uncharacterized protein</fullName>
    </submittedName>
</protein>
<name>A0A9X0ALV7_9HELO</name>
<dbReference type="AlphaFoldDB" id="A0A9X0ALV7"/>